<dbReference type="OrthoDB" id="415889at2759"/>
<feature type="compositionally biased region" description="Pro residues" evidence="4">
    <location>
        <begin position="86"/>
        <end position="102"/>
    </location>
</feature>
<sequence>MPPKAKAATAAVATAVRVTRSRGATAVTGAIAGTDNPFLEAKPEPAPTPTPPPAPKRTQKQAKAEANADGEPDAAPTPRKKRKVAAPPPPPPRRSYTPPPPFSLGDAVAHLTSVDARFGSLFARTPCKPFLHASDGPAPPPAIDPFRTLVTSIIGQQVSWLAARSITRRFVALFCGEDANGGRYDEDGVFPTREQVAAVDVPALRGVGFSNRKAEYVIGLAKDFVEGRLTDELLLNGSDEEVAAALIAVRGIGQWTVDMFLIFSLARPNVLPVGDLGVQKGLLRWVLAAHGALPPAPVRTPKKAETEPATPVKAPAALGPTDSSATLVVPLTPTTESPFNMSATLVPSTPGASGILSTPGTSFPSTPGPPPVTPSASANPTLPKNVPDACLHPPDGWAEAHALRAAPLPEGLTIATLKSRLAGKKAKGNVYLLPEEMEALTEHWKPYRSVGTFYTWSMIGEDN</sequence>
<dbReference type="GO" id="GO:0008725">
    <property type="term" value="F:DNA-3-methyladenine glycosylase activity"/>
    <property type="evidence" value="ECO:0007669"/>
    <property type="project" value="TreeGrafter"/>
</dbReference>
<feature type="domain" description="HhH-GPD" evidence="5">
    <location>
        <begin position="154"/>
        <end position="321"/>
    </location>
</feature>
<name>A0A7D8V143_VANHU</name>
<dbReference type="InterPro" id="IPR011257">
    <property type="entry name" value="DNA_glycosylase"/>
</dbReference>
<dbReference type="GO" id="GO:0006307">
    <property type="term" value="P:DNA alkylation repair"/>
    <property type="evidence" value="ECO:0007669"/>
    <property type="project" value="TreeGrafter"/>
</dbReference>
<proteinExistence type="inferred from homology"/>
<evidence type="ECO:0000256" key="4">
    <source>
        <dbReference type="SAM" id="MobiDB-lite"/>
    </source>
</evidence>
<dbReference type="GO" id="GO:0032993">
    <property type="term" value="C:protein-DNA complex"/>
    <property type="evidence" value="ECO:0007669"/>
    <property type="project" value="TreeGrafter"/>
</dbReference>
<dbReference type="InterPro" id="IPR003265">
    <property type="entry name" value="HhH-GPD_domain"/>
</dbReference>
<dbReference type="Pfam" id="PF00730">
    <property type="entry name" value="HhH-GPD"/>
    <property type="match status" value="1"/>
</dbReference>
<evidence type="ECO:0000313" key="6">
    <source>
        <dbReference type="EMBL" id="TXT08969.1"/>
    </source>
</evidence>
<reference evidence="6 7" key="1">
    <citation type="journal article" date="2019" name="PLoS Genet.">
        <title>Convergent evolution of linked mating-type loci in basidiomycete fungi.</title>
        <authorList>
            <person name="Sun S."/>
            <person name="Coelho M.A."/>
            <person name="Heitman J."/>
            <person name="Nowrousian M."/>
        </authorList>
    </citation>
    <scope>NUCLEOTIDE SEQUENCE [LARGE SCALE GENOMIC DNA]</scope>
    <source>
        <strain evidence="6 7">CBS 4282</strain>
    </source>
</reference>
<evidence type="ECO:0000256" key="2">
    <source>
        <dbReference type="ARBA" id="ARBA00022763"/>
    </source>
</evidence>
<gene>
    <name evidence="6" type="ORF">VHUM_02443</name>
</gene>
<evidence type="ECO:0000256" key="3">
    <source>
        <dbReference type="ARBA" id="ARBA00023204"/>
    </source>
</evidence>
<accession>A0A7D8V143</accession>
<organism evidence="6 7">
    <name type="scientific">Vanrija humicola</name>
    <name type="common">Yeast</name>
    <name type="synonym">Cryptococcus humicola</name>
    <dbReference type="NCBI Taxonomy" id="5417"/>
    <lineage>
        <taxon>Eukaryota</taxon>
        <taxon>Fungi</taxon>
        <taxon>Dikarya</taxon>
        <taxon>Basidiomycota</taxon>
        <taxon>Agaricomycotina</taxon>
        <taxon>Tremellomycetes</taxon>
        <taxon>Trichosporonales</taxon>
        <taxon>Trichosporonaceae</taxon>
        <taxon>Vanrija</taxon>
    </lineage>
</organism>
<dbReference type="PANTHER" id="PTHR43003">
    <property type="entry name" value="DNA-3-METHYLADENINE GLYCOSYLASE"/>
    <property type="match status" value="1"/>
</dbReference>
<dbReference type="GO" id="GO:0005634">
    <property type="term" value="C:nucleus"/>
    <property type="evidence" value="ECO:0007669"/>
    <property type="project" value="TreeGrafter"/>
</dbReference>
<dbReference type="GO" id="GO:0043916">
    <property type="term" value="F:DNA-7-methylguanine glycosylase activity"/>
    <property type="evidence" value="ECO:0007669"/>
    <property type="project" value="TreeGrafter"/>
</dbReference>
<protein>
    <recommendedName>
        <fullName evidence="5">HhH-GPD domain-containing protein</fullName>
    </recommendedName>
</protein>
<dbReference type="SUPFAM" id="SSF48150">
    <property type="entry name" value="DNA-glycosylase"/>
    <property type="match status" value="1"/>
</dbReference>
<evidence type="ECO:0000313" key="7">
    <source>
        <dbReference type="Proteomes" id="UP000473826"/>
    </source>
</evidence>
<evidence type="ECO:0000256" key="1">
    <source>
        <dbReference type="ARBA" id="ARBA00010817"/>
    </source>
</evidence>
<keyword evidence="3" id="KW-0234">DNA repair</keyword>
<feature type="region of interest" description="Disordered" evidence="4">
    <location>
        <begin position="1"/>
        <end position="103"/>
    </location>
</feature>
<dbReference type="FunFam" id="1.10.340.30:FF:000004">
    <property type="entry name" value="DNA-3-methyladenine glycosylase II"/>
    <property type="match status" value="1"/>
</dbReference>
<keyword evidence="2" id="KW-0227">DNA damage</keyword>
<feature type="compositionally biased region" description="Pro residues" evidence="4">
    <location>
        <begin position="44"/>
        <end position="55"/>
    </location>
</feature>
<dbReference type="SMART" id="SM00478">
    <property type="entry name" value="ENDO3c"/>
    <property type="match status" value="1"/>
</dbReference>
<dbReference type="Gene3D" id="1.10.340.30">
    <property type="entry name" value="Hypothetical protein, domain 2"/>
    <property type="match status" value="1"/>
</dbReference>
<dbReference type="PANTHER" id="PTHR43003:SF5">
    <property type="entry name" value="DNA-3-METHYLADENINE GLYCOSYLASE"/>
    <property type="match status" value="1"/>
</dbReference>
<comment type="similarity">
    <text evidence="1">Belongs to the alkylbase DNA glycosidase AlkA family.</text>
</comment>
<dbReference type="EMBL" id="QKWK01000006">
    <property type="protein sequence ID" value="TXT08969.1"/>
    <property type="molecule type" value="Genomic_DNA"/>
</dbReference>
<keyword evidence="7" id="KW-1185">Reference proteome</keyword>
<feature type="region of interest" description="Disordered" evidence="4">
    <location>
        <begin position="296"/>
        <end position="319"/>
    </location>
</feature>
<evidence type="ECO:0000259" key="5">
    <source>
        <dbReference type="SMART" id="SM00478"/>
    </source>
</evidence>
<dbReference type="Gene3D" id="1.10.1670.40">
    <property type="match status" value="2"/>
</dbReference>
<feature type="compositionally biased region" description="Low complexity" evidence="4">
    <location>
        <begin position="1"/>
        <end position="34"/>
    </location>
</feature>
<feature type="region of interest" description="Disordered" evidence="4">
    <location>
        <begin position="350"/>
        <end position="381"/>
    </location>
</feature>
<dbReference type="GO" id="GO:0032131">
    <property type="term" value="F:alkylated DNA binding"/>
    <property type="evidence" value="ECO:0007669"/>
    <property type="project" value="TreeGrafter"/>
</dbReference>
<dbReference type="AlphaFoldDB" id="A0A7D8V143"/>
<dbReference type="GO" id="GO:0006285">
    <property type="term" value="P:base-excision repair, AP site formation"/>
    <property type="evidence" value="ECO:0007669"/>
    <property type="project" value="UniProtKB-ARBA"/>
</dbReference>
<dbReference type="CDD" id="cd00056">
    <property type="entry name" value="ENDO3c"/>
    <property type="match status" value="1"/>
</dbReference>
<dbReference type="InterPro" id="IPR051912">
    <property type="entry name" value="Alkylbase_DNA_Glycosylase/TA"/>
</dbReference>
<comment type="caution">
    <text evidence="6">The sequence shown here is derived from an EMBL/GenBank/DDBJ whole genome shotgun (WGS) entry which is preliminary data.</text>
</comment>
<dbReference type="Proteomes" id="UP000473826">
    <property type="component" value="Unassembled WGS sequence"/>
</dbReference>